<reference evidence="1 2" key="1">
    <citation type="submission" date="2015-09" db="EMBL/GenBank/DDBJ databases">
        <title>Spore heat resistance.</title>
        <authorList>
            <person name="Boekhorst J."/>
            <person name="Berendsen E.M."/>
            <person name="Wells-Bennik M.H."/>
            <person name="Kuipers O.P."/>
        </authorList>
    </citation>
    <scope>NUCLEOTIDE SEQUENCE [LARGE SCALE GENOMIC DNA]</scope>
    <source>
        <strain evidence="1 2">B4122</strain>
    </source>
</reference>
<dbReference type="AlphaFoldDB" id="A0AAP1HA44"/>
<accession>A0AAP1HA44</accession>
<dbReference type="Proteomes" id="UP000076442">
    <property type="component" value="Unassembled WGS sequence"/>
</dbReference>
<gene>
    <name evidence="1" type="ORF">B4122_0050</name>
</gene>
<comment type="caution">
    <text evidence="1">The sequence shown here is derived from an EMBL/GenBank/DDBJ whole genome shotgun (WGS) entry which is preliminary data.</text>
</comment>
<evidence type="ECO:0000313" key="1">
    <source>
        <dbReference type="EMBL" id="KZD95078.1"/>
    </source>
</evidence>
<name>A0AAP1HA44_BACIU</name>
<organism evidence="1 2">
    <name type="scientific">Bacillus subtilis</name>
    <dbReference type="NCBI Taxonomy" id="1423"/>
    <lineage>
        <taxon>Bacteria</taxon>
        <taxon>Bacillati</taxon>
        <taxon>Bacillota</taxon>
        <taxon>Bacilli</taxon>
        <taxon>Bacillales</taxon>
        <taxon>Bacillaceae</taxon>
        <taxon>Bacillus</taxon>
    </lineage>
</organism>
<evidence type="ECO:0000313" key="2">
    <source>
        <dbReference type="Proteomes" id="UP000076442"/>
    </source>
</evidence>
<sequence>MLYLDSIDDIEDAINLNSNFEIWFDMLVSSNGTKYWEVNPNLQEYYKLVSE</sequence>
<protein>
    <submittedName>
        <fullName evidence="1">Uncharacterized protein ynaB</fullName>
    </submittedName>
</protein>
<dbReference type="EMBL" id="LJZV01000001">
    <property type="protein sequence ID" value="KZD95078.1"/>
    <property type="molecule type" value="Genomic_DNA"/>
</dbReference>
<proteinExistence type="predicted"/>